<accession>A0A367KEF8</accession>
<dbReference type="Gene3D" id="1.25.40.10">
    <property type="entry name" value="Tetratricopeptide repeat domain"/>
    <property type="match status" value="2"/>
</dbReference>
<comment type="caution">
    <text evidence="1">The sequence shown here is derived from an EMBL/GenBank/DDBJ whole genome shotgun (WGS) entry which is preliminary data.</text>
</comment>
<feature type="non-terminal residue" evidence="1">
    <location>
        <position position="1295"/>
    </location>
</feature>
<organism evidence="1 2">
    <name type="scientific">Rhizopus stolonifer</name>
    <name type="common">Rhizopus nigricans</name>
    <dbReference type="NCBI Taxonomy" id="4846"/>
    <lineage>
        <taxon>Eukaryota</taxon>
        <taxon>Fungi</taxon>
        <taxon>Fungi incertae sedis</taxon>
        <taxon>Mucoromycota</taxon>
        <taxon>Mucoromycotina</taxon>
        <taxon>Mucoromycetes</taxon>
        <taxon>Mucorales</taxon>
        <taxon>Mucorineae</taxon>
        <taxon>Rhizopodaceae</taxon>
        <taxon>Rhizopus</taxon>
    </lineage>
</organism>
<sequence>LMTTLRSELLSSLKNYSRCNDELAIRVRETVLEPFQVDPSQLKTLKATPSPQEFKQMAVRLAPLAMNIVNQNSETLNRLKKEKPLKGANVVTGNCLIDSSFYALAALRHMNTLTTLKHLDIEKTTSNLISKIVDLGEYGRALYELVKFRLLLASVVKVSLVKQKKTTLPVSGNASRETSDNRIPKDMISNEWEQEMINKYQDLFQFPLDPTIDDPTTILLVLAYQMNTIRCFCEMKGGALAKYIPYLFDASGNFLDWCKLLSPIEPTIAKKQTEVVQKTFLKAFQRYQLNDGTTFYAYTLKCLVLKACLVSNTKKLKAILDNFVQSSLSYEKSNTKTNYQYIHKRCEILLEYIQPDPQDLSELDSYFVFCDFYAYVSRKTKSYQGTFYAFKHMIRPVRDMVGKPNVNSYYYSMYAATAKLSLCSVQMDKMAIDNCYIDVSTTFKETIQCMGLALQVAKEVQVGDNHSADALYHFYETADFFKQSAKRFYEFLREKAIQNVSETSNDPLRTPPRPGEIATPNNFGTWNTVAPQLNETLQVTSDCISSGIELIETKFEHYEKAFEMNTITTTFVEMMILSVRIKYQVEDERSYHQALEYLDKAEKFCSKTNFSKGNSWISSSYYSLGAAMIQLEMYSKATLPIRKSTILLSTHVESNPTDKNKLELCNRYEALGTCCFKVNEFREARESYLSAISEEETLLPKLMDRFLRASIVDPNQASVTYACEHLQLSSFNDAEQCILFECELRVWSVLSLKANLSKFQLHIVNQLLEIYTPDIYPLRRIRVLLEQVRIERSKTNDRNGCLKKALECAVEAHELLKLKEYKKDVLLLYYRRHYLALSTSWIAICGYELQGKASYSFKIPFDHWNVLLRNIPTVYDSPTQISPKDKQKIYDEIDDVDKLYAHLRMLSDLFGLLGQYTYQINALRLLLPLNNGLRSVRVDFISGYNGKASAEYEIAKGMLAKNKCSAFTELTYLLGYSQYLTSINDFENSKKVFEKAKFVWNYHVENEPKNVQQTSKNYIAKSIILSDAYLAKSMVRSDTLDDGINNTTTALHILNRCLKTFQEDNPSGGIRASDPFSDDKSNKKNEESVSKAIGFKESQWKLAQKLTKCMETVSQLYLTKGSWNEAKYFVSQVINLAQRLQSKSMLHRAYVCSSDFNLRCGNLDKAQSDLEKAFSYKPEGPDGLHDQVYWDISMANLVTSKKMYTEALTLYAKANTALGTLLSSEHITCLEKFSSAKRSLNDTMDVDGKLDCIPISRMQSTNVIQIAAIYGYQGDYAGGIYVLEQLEEAGLSFDE</sequence>
<dbReference type="SUPFAM" id="SSF48452">
    <property type="entry name" value="TPR-like"/>
    <property type="match status" value="2"/>
</dbReference>
<feature type="non-terminal residue" evidence="1">
    <location>
        <position position="1"/>
    </location>
</feature>
<dbReference type="STRING" id="4846.A0A367KEF8"/>
<dbReference type="Proteomes" id="UP000253551">
    <property type="component" value="Unassembled WGS sequence"/>
</dbReference>
<dbReference type="EMBL" id="PJQM01001828">
    <property type="protein sequence ID" value="RCI00557.1"/>
    <property type="molecule type" value="Genomic_DNA"/>
</dbReference>
<protein>
    <submittedName>
        <fullName evidence="1">Uncharacterized protein</fullName>
    </submittedName>
</protein>
<gene>
    <name evidence="1" type="ORF">CU098_002599</name>
</gene>
<keyword evidence="2" id="KW-1185">Reference proteome</keyword>
<name>A0A367KEF8_RHIST</name>
<evidence type="ECO:0000313" key="2">
    <source>
        <dbReference type="Proteomes" id="UP000253551"/>
    </source>
</evidence>
<dbReference type="OrthoDB" id="2261922at2759"/>
<reference evidence="1 2" key="1">
    <citation type="journal article" date="2018" name="G3 (Bethesda)">
        <title>Phylogenetic and Phylogenomic Definition of Rhizopus Species.</title>
        <authorList>
            <person name="Gryganskyi A.P."/>
            <person name="Golan J."/>
            <person name="Dolatabadi S."/>
            <person name="Mondo S."/>
            <person name="Robb S."/>
            <person name="Idnurm A."/>
            <person name="Muszewska A."/>
            <person name="Steczkiewicz K."/>
            <person name="Masonjones S."/>
            <person name="Liao H.L."/>
            <person name="Gajdeczka M.T."/>
            <person name="Anike F."/>
            <person name="Vuek A."/>
            <person name="Anishchenko I.M."/>
            <person name="Voigt K."/>
            <person name="de Hoog G.S."/>
            <person name="Smith M.E."/>
            <person name="Heitman J."/>
            <person name="Vilgalys R."/>
            <person name="Stajich J.E."/>
        </authorList>
    </citation>
    <scope>NUCLEOTIDE SEQUENCE [LARGE SCALE GENOMIC DNA]</scope>
    <source>
        <strain evidence="1 2">LSU 92-RS-03</strain>
    </source>
</reference>
<dbReference type="InterPro" id="IPR011990">
    <property type="entry name" value="TPR-like_helical_dom_sf"/>
</dbReference>
<proteinExistence type="predicted"/>
<evidence type="ECO:0000313" key="1">
    <source>
        <dbReference type="EMBL" id="RCI00557.1"/>
    </source>
</evidence>